<keyword evidence="2" id="KW-1185">Reference proteome</keyword>
<accession>A0A2K9VD84</accession>
<dbReference type="Proteomes" id="UP000240377">
    <property type="component" value="Segment"/>
</dbReference>
<dbReference type="EMBL" id="MG765279">
    <property type="protein sequence ID" value="AUV60178.1"/>
    <property type="molecule type" value="Genomic_DNA"/>
</dbReference>
<dbReference type="KEGG" id="vg:54988959"/>
<protein>
    <submittedName>
        <fullName evidence="1">Uncharacterized protein</fullName>
    </submittedName>
</protein>
<dbReference type="GeneID" id="54988959"/>
<proteinExistence type="predicted"/>
<sequence>MATTIDIDGNYQVVVANHSNWMLQRRLDNDGNVMTTLDSKTKIEKPSPITVGYYPSLKDALNSYAKEEVIYKNKDKVIRIQKYIDQLKVNINYVNGLLDK</sequence>
<reference evidence="1" key="1">
    <citation type="submission" date="2018-01" db="EMBL/GenBank/DDBJ databases">
        <title>Lactobacillus phages that infect wine-derived L. plantarum strains.</title>
        <authorList>
            <person name="Kyrkou I."/>
            <person name="Hestbjerg Hansen L."/>
        </authorList>
    </citation>
    <scope>NUCLEOTIDE SEQUENCE [LARGE SCALE GENOMIC DNA]</scope>
</reference>
<organism evidence="1 2">
    <name type="scientific">Lactobacillus phage Semele</name>
    <dbReference type="NCBI Taxonomy" id="2079433"/>
    <lineage>
        <taxon>Viruses</taxon>
        <taxon>Duplodnaviria</taxon>
        <taxon>Heunggongvirae</taxon>
        <taxon>Uroviricota</taxon>
        <taxon>Caudoviricetes</taxon>
        <taxon>Herelleviridae</taxon>
        <taxon>Harbinvirus</taxon>
        <taxon>Harbinvirus semele</taxon>
    </lineage>
</organism>
<dbReference type="RefSeq" id="YP_009798497.1">
    <property type="nucleotide sequence ID" value="NC_047926.1"/>
</dbReference>
<evidence type="ECO:0000313" key="2">
    <source>
        <dbReference type="Proteomes" id="UP000240377"/>
    </source>
</evidence>
<name>A0A2K9VD84_9CAUD</name>
<evidence type="ECO:0000313" key="1">
    <source>
        <dbReference type="EMBL" id="AUV60178.1"/>
    </source>
</evidence>